<keyword evidence="2" id="KW-1185">Reference proteome</keyword>
<name>A0A836CDX4_9STRA</name>
<sequence length="315" mass="34751">MFQYVLSFLCTGTLNKVPDSFTSSQWRQLQDEAAYYGLYSLTAAMAEPNPSPPLPNLQAGQPMLQCARLVHSAGGVHQRPFDRDAPHMCDITIRSSIVVVPSQVPGSLSYCITFQVPEAFNRERGVVLSDQGFLVKHWLLEEPEGEEEIDPTSAIHAHFVSRFATSRSKQQDLAMITPALLRTFQWRPVVICAGESLADALTHLLQLLCNGSNVTELPEHYEYCWAVSPICNPGTAAVEYIGGTAHRYCMAPFKLPPREPNSEFVAAFASLNAPEYMAKNVGSYWRRAADSYTACVASHKAGLPTSFDEAEDMAT</sequence>
<comment type="caution">
    <text evidence="1">The sequence shown here is derived from an EMBL/GenBank/DDBJ whole genome shotgun (WGS) entry which is preliminary data.</text>
</comment>
<proteinExistence type="predicted"/>
<dbReference type="EMBL" id="JAFCMP010000268">
    <property type="protein sequence ID" value="KAG5182109.1"/>
    <property type="molecule type" value="Genomic_DNA"/>
</dbReference>
<reference evidence="1" key="1">
    <citation type="submission" date="2021-02" db="EMBL/GenBank/DDBJ databases">
        <title>First Annotated Genome of the Yellow-green Alga Tribonema minus.</title>
        <authorList>
            <person name="Mahan K.M."/>
        </authorList>
    </citation>
    <scope>NUCLEOTIDE SEQUENCE</scope>
    <source>
        <strain evidence="1">UTEX B ZZ1240</strain>
    </source>
</reference>
<organism evidence="1 2">
    <name type="scientific">Tribonema minus</name>
    <dbReference type="NCBI Taxonomy" id="303371"/>
    <lineage>
        <taxon>Eukaryota</taxon>
        <taxon>Sar</taxon>
        <taxon>Stramenopiles</taxon>
        <taxon>Ochrophyta</taxon>
        <taxon>PX clade</taxon>
        <taxon>Xanthophyceae</taxon>
        <taxon>Tribonematales</taxon>
        <taxon>Tribonemataceae</taxon>
        <taxon>Tribonema</taxon>
    </lineage>
</organism>
<evidence type="ECO:0000313" key="2">
    <source>
        <dbReference type="Proteomes" id="UP000664859"/>
    </source>
</evidence>
<protein>
    <submittedName>
        <fullName evidence="1">Uncharacterized protein</fullName>
    </submittedName>
</protein>
<evidence type="ECO:0000313" key="1">
    <source>
        <dbReference type="EMBL" id="KAG5182109.1"/>
    </source>
</evidence>
<dbReference type="Proteomes" id="UP000664859">
    <property type="component" value="Unassembled WGS sequence"/>
</dbReference>
<accession>A0A836CDX4</accession>
<gene>
    <name evidence="1" type="ORF">JKP88DRAFT_319862</name>
</gene>
<dbReference type="AlphaFoldDB" id="A0A836CDX4"/>